<proteinExistence type="predicted"/>
<dbReference type="AlphaFoldDB" id="A0A0E9UVC6"/>
<organism evidence="1">
    <name type="scientific">Anguilla anguilla</name>
    <name type="common">European freshwater eel</name>
    <name type="synonym">Muraena anguilla</name>
    <dbReference type="NCBI Taxonomy" id="7936"/>
    <lineage>
        <taxon>Eukaryota</taxon>
        <taxon>Metazoa</taxon>
        <taxon>Chordata</taxon>
        <taxon>Craniata</taxon>
        <taxon>Vertebrata</taxon>
        <taxon>Euteleostomi</taxon>
        <taxon>Actinopterygii</taxon>
        <taxon>Neopterygii</taxon>
        <taxon>Teleostei</taxon>
        <taxon>Anguilliformes</taxon>
        <taxon>Anguillidae</taxon>
        <taxon>Anguilla</taxon>
    </lineage>
</organism>
<reference evidence="1" key="1">
    <citation type="submission" date="2014-11" db="EMBL/GenBank/DDBJ databases">
        <authorList>
            <person name="Amaro Gonzalez C."/>
        </authorList>
    </citation>
    <scope>NUCLEOTIDE SEQUENCE</scope>
</reference>
<name>A0A0E9UVC6_ANGAN</name>
<dbReference type="EMBL" id="GBXM01039669">
    <property type="protein sequence ID" value="JAH68908.1"/>
    <property type="molecule type" value="Transcribed_RNA"/>
</dbReference>
<accession>A0A0E9UVC6</accession>
<reference evidence="1" key="2">
    <citation type="journal article" date="2015" name="Fish Shellfish Immunol.">
        <title>Early steps in the European eel (Anguilla anguilla)-Vibrio vulnificus interaction in the gills: Role of the RtxA13 toxin.</title>
        <authorList>
            <person name="Callol A."/>
            <person name="Pajuelo D."/>
            <person name="Ebbesson L."/>
            <person name="Teles M."/>
            <person name="MacKenzie S."/>
            <person name="Amaro C."/>
        </authorList>
    </citation>
    <scope>NUCLEOTIDE SEQUENCE</scope>
</reference>
<protein>
    <submittedName>
        <fullName evidence="1">Uncharacterized protein</fullName>
    </submittedName>
</protein>
<sequence length="21" mass="2445">MTSLFWEFVTEHSASTALRKC</sequence>
<evidence type="ECO:0000313" key="1">
    <source>
        <dbReference type="EMBL" id="JAH68908.1"/>
    </source>
</evidence>